<gene>
    <name evidence="2" type="ORF">OD750_006905</name>
</gene>
<evidence type="ECO:0000313" key="2">
    <source>
        <dbReference type="EMBL" id="MDC8012275.1"/>
    </source>
</evidence>
<reference evidence="2" key="1">
    <citation type="submission" date="2023-02" db="EMBL/GenBank/DDBJ databases">
        <title>Tahibacter soli sp. nov. isolated from soil.</title>
        <authorList>
            <person name="Baek J.H."/>
            <person name="Lee J.K."/>
            <person name="Choi D.G."/>
            <person name="Jeon C.O."/>
        </authorList>
    </citation>
    <scope>NUCLEOTIDE SEQUENCE</scope>
    <source>
        <strain evidence="2">BL</strain>
    </source>
</reference>
<feature type="compositionally biased region" description="Basic and acidic residues" evidence="1">
    <location>
        <begin position="81"/>
        <end position="99"/>
    </location>
</feature>
<feature type="compositionally biased region" description="Basic and acidic residues" evidence="1">
    <location>
        <begin position="106"/>
        <end position="119"/>
    </location>
</feature>
<evidence type="ECO:0000313" key="3">
    <source>
        <dbReference type="Proteomes" id="UP001139971"/>
    </source>
</evidence>
<dbReference type="AlphaFoldDB" id="A0A9X3YJH2"/>
<evidence type="ECO:0000256" key="1">
    <source>
        <dbReference type="SAM" id="MobiDB-lite"/>
    </source>
</evidence>
<feature type="region of interest" description="Disordered" evidence="1">
    <location>
        <begin position="79"/>
        <end position="119"/>
    </location>
</feature>
<dbReference type="EMBL" id="JAOVZO020000005">
    <property type="protein sequence ID" value="MDC8012275.1"/>
    <property type="molecule type" value="Genomic_DNA"/>
</dbReference>
<organism evidence="2 3">
    <name type="scientific">Tahibacter soli</name>
    <dbReference type="NCBI Taxonomy" id="2983605"/>
    <lineage>
        <taxon>Bacteria</taxon>
        <taxon>Pseudomonadati</taxon>
        <taxon>Pseudomonadota</taxon>
        <taxon>Gammaproteobacteria</taxon>
        <taxon>Lysobacterales</taxon>
        <taxon>Rhodanobacteraceae</taxon>
        <taxon>Tahibacter</taxon>
    </lineage>
</organism>
<name>A0A9X3YJH2_9GAMM</name>
<sequence length="119" mass="13287">MTTLESEAARSKQQLLDAIDKRDSIKSELQKSEAELQENGYSNALMAKIGELRSQLGDQVSVVEARGAEWREAAANLSAEQKLENEMHKELNKDNDPELGRAPGKSLDDFGKKKDDLER</sequence>
<protein>
    <submittedName>
        <fullName evidence="2">Uncharacterized protein</fullName>
    </submittedName>
</protein>
<dbReference type="RefSeq" id="WP_263542684.1">
    <property type="nucleotide sequence ID" value="NZ_JAOVZO020000005.1"/>
</dbReference>
<accession>A0A9X3YJH2</accession>
<keyword evidence="3" id="KW-1185">Reference proteome</keyword>
<proteinExistence type="predicted"/>
<dbReference type="Proteomes" id="UP001139971">
    <property type="component" value="Unassembled WGS sequence"/>
</dbReference>
<comment type="caution">
    <text evidence="2">The sequence shown here is derived from an EMBL/GenBank/DDBJ whole genome shotgun (WGS) entry which is preliminary data.</text>
</comment>